<accession>A0A3P1SFS2</accession>
<dbReference type="Proteomes" id="UP000280444">
    <property type="component" value="Unassembled WGS sequence"/>
</dbReference>
<dbReference type="RefSeq" id="WP_124868218.1">
    <property type="nucleotide sequence ID" value="NZ_RQZF01000001.1"/>
</dbReference>
<dbReference type="InterPro" id="IPR036249">
    <property type="entry name" value="Thioredoxin-like_sf"/>
</dbReference>
<evidence type="ECO:0000313" key="3">
    <source>
        <dbReference type="Proteomes" id="UP000280444"/>
    </source>
</evidence>
<sequence>MHIDVWADVTCPWCYLGVRHLRGALASFPYADRVEVALHAYFLDPELDVRWEKSHAHYMTNRRGWDFQELQAAYERLDKLGRAEGIVFDWDRTVVAPTSNAFRLIAAAREEDLYRDHTTGADTLHFKVWEAIARAHLEMGLDISHPEELVGCAQDVGMDPHDALSALADEEYAAQAFSDYQIAVQMGIESVPTFLINQQFVVQGAQPVTAMTNMLTTAWNTTHEGDPR</sequence>
<dbReference type="EMBL" id="RQZF01000001">
    <property type="protein sequence ID" value="RRC96143.1"/>
    <property type="molecule type" value="Genomic_DNA"/>
</dbReference>
<feature type="domain" description="DSBA-like thioredoxin" evidence="1">
    <location>
        <begin position="3"/>
        <end position="213"/>
    </location>
</feature>
<reference evidence="2 3" key="1">
    <citation type="submission" date="2018-11" db="EMBL/GenBank/DDBJ databases">
        <title>Genomes From Bacteria Associated with the Canine Oral Cavity: a Test Case for Automated Genome-Based Taxonomic Assignment.</title>
        <authorList>
            <person name="Coil D.A."/>
            <person name="Jospin G."/>
            <person name="Darling A.E."/>
            <person name="Wallis C."/>
            <person name="Davis I.J."/>
            <person name="Harris S."/>
            <person name="Eisen J.A."/>
            <person name="Holcombe L.J."/>
            <person name="O'Flynn C."/>
        </authorList>
    </citation>
    <scope>NUCLEOTIDE SEQUENCE [LARGE SCALE GENOMIC DNA]</scope>
    <source>
        <strain evidence="2 3">OH770</strain>
    </source>
</reference>
<keyword evidence="3" id="KW-1185">Reference proteome</keyword>
<organism evidence="2 3">
    <name type="scientific">Schaalia canis</name>
    <dbReference type="NCBI Taxonomy" id="100469"/>
    <lineage>
        <taxon>Bacteria</taxon>
        <taxon>Bacillati</taxon>
        <taxon>Actinomycetota</taxon>
        <taxon>Actinomycetes</taxon>
        <taxon>Actinomycetales</taxon>
        <taxon>Actinomycetaceae</taxon>
        <taxon>Schaalia</taxon>
    </lineage>
</organism>
<evidence type="ECO:0000259" key="1">
    <source>
        <dbReference type="Pfam" id="PF01323"/>
    </source>
</evidence>
<dbReference type="Gene3D" id="3.40.30.10">
    <property type="entry name" value="Glutaredoxin"/>
    <property type="match status" value="1"/>
</dbReference>
<dbReference type="PANTHER" id="PTHR13887:SF41">
    <property type="entry name" value="THIOREDOXIN SUPERFAMILY PROTEIN"/>
    <property type="match status" value="1"/>
</dbReference>
<dbReference type="GO" id="GO:0016491">
    <property type="term" value="F:oxidoreductase activity"/>
    <property type="evidence" value="ECO:0007669"/>
    <property type="project" value="InterPro"/>
</dbReference>
<dbReference type="SUPFAM" id="SSF52833">
    <property type="entry name" value="Thioredoxin-like"/>
    <property type="match status" value="1"/>
</dbReference>
<gene>
    <name evidence="2" type="ORF">EII11_00235</name>
</gene>
<dbReference type="Pfam" id="PF01323">
    <property type="entry name" value="DSBA"/>
    <property type="match status" value="1"/>
</dbReference>
<dbReference type="OrthoDB" id="9799122at2"/>
<name>A0A3P1SFS2_9ACTO</name>
<dbReference type="InterPro" id="IPR001853">
    <property type="entry name" value="DSBA-like_thioredoxin_dom"/>
</dbReference>
<evidence type="ECO:0000313" key="2">
    <source>
        <dbReference type="EMBL" id="RRC96143.1"/>
    </source>
</evidence>
<proteinExistence type="predicted"/>
<dbReference type="PANTHER" id="PTHR13887">
    <property type="entry name" value="GLUTATHIONE S-TRANSFERASE KAPPA"/>
    <property type="match status" value="1"/>
</dbReference>
<dbReference type="CDD" id="cd03024">
    <property type="entry name" value="DsbA_FrnE"/>
    <property type="match status" value="1"/>
</dbReference>
<dbReference type="AlphaFoldDB" id="A0A3P1SFS2"/>
<comment type="caution">
    <text evidence="2">The sequence shown here is derived from an EMBL/GenBank/DDBJ whole genome shotgun (WGS) entry which is preliminary data.</text>
</comment>
<protein>
    <submittedName>
        <fullName evidence="2">DsbA family oxidoreductase</fullName>
    </submittedName>
</protein>